<protein>
    <recommendedName>
        <fullName evidence="4">HTH La-type RNA-binding domain-containing protein</fullName>
    </recommendedName>
</protein>
<dbReference type="SMART" id="SM00715">
    <property type="entry name" value="LA"/>
    <property type="match status" value="1"/>
</dbReference>
<reference evidence="5" key="1">
    <citation type="submission" date="2021-01" db="EMBL/GenBank/DDBJ databases">
        <authorList>
            <person name="Corre E."/>
            <person name="Pelletier E."/>
            <person name="Niang G."/>
            <person name="Scheremetjew M."/>
            <person name="Finn R."/>
            <person name="Kale V."/>
            <person name="Holt S."/>
            <person name="Cochrane G."/>
            <person name="Meng A."/>
            <person name="Brown T."/>
            <person name="Cohen L."/>
        </authorList>
    </citation>
    <scope>NUCLEOTIDE SEQUENCE</scope>
    <source>
        <strain evidence="5">RCC3387</strain>
    </source>
</reference>
<name>A0A6U8VBZ9_9DINO</name>
<dbReference type="Gene3D" id="1.10.10.10">
    <property type="entry name" value="Winged helix-like DNA-binding domain superfamily/Winged helix DNA-binding domain"/>
    <property type="match status" value="1"/>
</dbReference>
<dbReference type="InterPro" id="IPR045180">
    <property type="entry name" value="La_dom_prot"/>
</dbReference>
<feature type="region of interest" description="Disordered" evidence="3">
    <location>
        <begin position="187"/>
        <end position="264"/>
    </location>
</feature>
<feature type="compositionally biased region" description="Polar residues" evidence="3">
    <location>
        <begin position="91"/>
        <end position="100"/>
    </location>
</feature>
<feature type="region of interest" description="Disordered" evidence="3">
    <location>
        <begin position="389"/>
        <end position="430"/>
    </location>
</feature>
<feature type="compositionally biased region" description="Polar residues" evidence="3">
    <location>
        <begin position="207"/>
        <end position="237"/>
    </location>
</feature>
<dbReference type="SUPFAM" id="SSF46785">
    <property type="entry name" value="Winged helix' DNA-binding domain"/>
    <property type="match status" value="1"/>
</dbReference>
<dbReference type="PANTHER" id="PTHR22792">
    <property type="entry name" value="LUPUS LA PROTEIN-RELATED"/>
    <property type="match status" value="1"/>
</dbReference>
<dbReference type="GO" id="GO:0003723">
    <property type="term" value="F:RNA binding"/>
    <property type="evidence" value="ECO:0007669"/>
    <property type="project" value="UniProtKB-UniRule"/>
</dbReference>
<dbReference type="AlphaFoldDB" id="A0A6U8VBZ9"/>
<dbReference type="InterPro" id="IPR006630">
    <property type="entry name" value="La_HTH"/>
</dbReference>
<feature type="domain" description="HTH La-type RNA-binding" evidence="4">
    <location>
        <begin position="267"/>
        <end position="357"/>
    </location>
</feature>
<dbReference type="PROSITE" id="PS50961">
    <property type="entry name" value="HTH_LA"/>
    <property type="match status" value="1"/>
</dbReference>
<dbReference type="InterPro" id="IPR036390">
    <property type="entry name" value="WH_DNA-bd_sf"/>
</dbReference>
<accession>A0A6U8VBZ9</accession>
<organism evidence="5">
    <name type="scientific">Zooxanthella nutricula</name>
    <dbReference type="NCBI Taxonomy" id="1333877"/>
    <lineage>
        <taxon>Eukaryota</taxon>
        <taxon>Sar</taxon>
        <taxon>Alveolata</taxon>
        <taxon>Dinophyceae</taxon>
        <taxon>Peridiniales</taxon>
        <taxon>Peridiniales incertae sedis</taxon>
        <taxon>Zooxanthella</taxon>
    </lineage>
</organism>
<sequence length="430" mass="47268">MAATWTAEGGTWYASKQVWVPKKWPPQAGPQAAGEAKQWKPSLQQRGKQSDAKSMATSSSKRGREAAPTTIITEMPTTPENALKQLLKIPTTPQAQSPAGTNHAPDAGPKATAGSSQGDEKRGRRAYNRRYLLLFKHAEEEAPAPKKAWNEISQPGSLHAVYYFPDTFSGPDNVSGEGTLRAEAPAFEPSAPKEAGEKAFGSPNIKPETSTKAFGTPNTKSETSSKAVAPSPGSTHCPSKADASEVEDLDSIDGGGALPNAQLPSELADMSEKEREVRKQIEYYFSVQNLVDDWYLRSCMDEEGWVSLEFILQFPRIRRLGGTSAKDAAALLLGSGIVEVSWDSPPRVRLRGAEIRSAFVLDGTSGMWDEGMMQEYQYGQGFEEEWYEAGQPDSTEQQEGQERQQQGAWQQWKPGSKKRRVPYYAKKQQY</sequence>
<dbReference type="Pfam" id="PF05383">
    <property type="entry name" value="La"/>
    <property type="match status" value="1"/>
</dbReference>
<dbReference type="CDD" id="cd07323">
    <property type="entry name" value="LAM"/>
    <property type="match status" value="1"/>
</dbReference>
<evidence type="ECO:0000259" key="4">
    <source>
        <dbReference type="PROSITE" id="PS50961"/>
    </source>
</evidence>
<feature type="compositionally biased region" description="Low complexity" evidence="3">
    <location>
        <begin position="68"/>
        <end position="80"/>
    </location>
</feature>
<dbReference type="InterPro" id="IPR036388">
    <property type="entry name" value="WH-like_DNA-bd_sf"/>
</dbReference>
<dbReference type="EMBL" id="HBGW01049223">
    <property type="protein sequence ID" value="CAD9581113.1"/>
    <property type="molecule type" value="Transcribed_RNA"/>
</dbReference>
<evidence type="ECO:0000313" key="5">
    <source>
        <dbReference type="EMBL" id="CAD9581113.1"/>
    </source>
</evidence>
<evidence type="ECO:0000256" key="1">
    <source>
        <dbReference type="ARBA" id="ARBA00022884"/>
    </source>
</evidence>
<evidence type="ECO:0000256" key="3">
    <source>
        <dbReference type="SAM" id="MobiDB-lite"/>
    </source>
</evidence>
<evidence type="ECO:0000256" key="2">
    <source>
        <dbReference type="PROSITE-ProRule" id="PRU00332"/>
    </source>
</evidence>
<keyword evidence="1 2" id="KW-0694">RNA-binding</keyword>
<feature type="region of interest" description="Disordered" evidence="3">
    <location>
        <begin position="1"/>
        <end position="125"/>
    </location>
</feature>
<feature type="compositionally biased region" description="Low complexity" evidence="3">
    <location>
        <begin position="403"/>
        <end position="412"/>
    </location>
</feature>
<proteinExistence type="predicted"/>
<gene>
    <name evidence="5" type="ORF">BRAN1462_LOCUS31337</name>
</gene>